<protein>
    <submittedName>
        <fullName evidence="2">Uncharacterized protein</fullName>
    </submittedName>
</protein>
<keyword evidence="3" id="KW-1185">Reference proteome</keyword>
<dbReference type="Proteomes" id="UP000028123">
    <property type="component" value="Unassembled WGS sequence"/>
</dbReference>
<feature type="signal peptide" evidence="1">
    <location>
        <begin position="1"/>
        <end position="24"/>
    </location>
</feature>
<feature type="chain" id="PRO_5001761266" evidence="1">
    <location>
        <begin position="25"/>
        <end position="105"/>
    </location>
</feature>
<keyword evidence="1" id="KW-0732">Signal</keyword>
<gene>
    <name evidence="2" type="ORF">ET33_05935</name>
</gene>
<dbReference type="EMBL" id="JNVM01000013">
    <property type="protein sequence ID" value="KEQ24903.1"/>
    <property type="molecule type" value="Genomic_DNA"/>
</dbReference>
<dbReference type="RefSeq" id="WP_036684036.1">
    <property type="nucleotide sequence ID" value="NZ_JNVM01000013.1"/>
</dbReference>
<sequence length="105" mass="11183">MKKIATLALLSALALSSIAPAAYAKSSCSDYDELIKVSVNTLGGPVFGDTGTIEPVRGWPDIFDLRVKHQGTYDSAQVKGVEVGTGCVVAKHNGSNYYYKIKVTD</sequence>
<dbReference type="OrthoDB" id="2991001at2"/>
<evidence type="ECO:0000313" key="2">
    <source>
        <dbReference type="EMBL" id="KEQ24903.1"/>
    </source>
</evidence>
<name>A0A081P2I0_9BACL</name>
<comment type="caution">
    <text evidence="2">The sequence shown here is derived from an EMBL/GenBank/DDBJ whole genome shotgun (WGS) entry which is preliminary data.</text>
</comment>
<evidence type="ECO:0000256" key="1">
    <source>
        <dbReference type="SAM" id="SignalP"/>
    </source>
</evidence>
<organism evidence="2 3">
    <name type="scientific">Paenibacillus tyrfis</name>
    <dbReference type="NCBI Taxonomy" id="1501230"/>
    <lineage>
        <taxon>Bacteria</taxon>
        <taxon>Bacillati</taxon>
        <taxon>Bacillota</taxon>
        <taxon>Bacilli</taxon>
        <taxon>Bacillales</taxon>
        <taxon>Paenibacillaceae</taxon>
        <taxon>Paenibacillus</taxon>
    </lineage>
</organism>
<evidence type="ECO:0000313" key="3">
    <source>
        <dbReference type="Proteomes" id="UP000028123"/>
    </source>
</evidence>
<dbReference type="AlphaFoldDB" id="A0A081P2I0"/>
<accession>A0A081P2I0</accession>
<reference evidence="2 3" key="1">
    <citation type="submission" date="2014-06" db="EMBL/GenBank/DDBJ databases">
        <title>Draft genome sequence of Paenibacillus sp. MSt1.</title>
        <authorList>
            <person name="Aw Y.K."/>
            <person name="Ong K.S."/>
            <person name="Gan H.M."/>
            <person name="Lee S.M."/>
        </authorList>
    </citation>
    <scope>NUCLEOTIDE SEQUENCE [LARGE SCALE GENOMIC DNA]</scope>
    <source>
        <strain evidence="2 3">MSt1</strain>
    </source>
</reference>
<proteinExistence type="predicted"/>